<evidence type="ECO:0000313" key="8">
    <source>
        <dbReference type="EMBL" id="MST74872.1"/>
    </source>
</evidence>
<evidence type="ECO:0000256" key="1">
    <source>
        <dbReference type="ARBA" id="ARBA00023224"/>
    </source>
</evidence>
<dbReference type="Proteomes" id="UP000474024">
    <property type="component" value="Unassembled WGS sequence"/>
</dbReference>
<dbReference type="EMBL" id="VUNI01000010">
    <property type="protein sequence ID" value="MST74872.1"/>
    <property type="molecule type" value="Genomic_DNA"/>
</dbReference>
<reference evidence="8 9" key="1">
    <citation type="submission" date="2019-08" db="EMBL/GenBank/DDBJ databases">
        <title>In-depth cultivation of the pig gut microbiome towards novel bacterial diversity and tailored functional studies.</title>
        <authorList>
            <person name="Wylensek D."/>
            <person name="Hitch T.C.A."/>
            <person name="Clavel T."/>
        </authorList>
    </citation>
    <scope>NUCLEOTIDE SEQUENCE [LARGE SCALE GENOMIC DNA]</scope>
    <source>
        <strain evidence="8 9">MUC/MUC-530-WT-4D</strain>
    </source>
</reference>
<dbReference type="PRINTS" id="PR00260">
    <property type="entry name" value="CHEMTRNSDUCR"/>
</dbReference>
<keyword evidence="5" id="KW-0472">Membrane</keyword>
<dbReference type="PROSITE" id="PS50111">
    <property type="entry name" value="CHEMOTAXIS_TRANSDUC_2"/>
    <property type="match status" value="1"/>
</dbReference>
<keyword evidence="1 3" id="KW-0807">Transducer</keyword>
<keyword evidence="4" id="KW-0175">Coiled coil</keyword>
<keyword evidence="9" id="KW-1185">Reference proteome</keyword>
<accession>A0A6L5YSE2</accession>
<dbReference type="GO" id="GO:0016020">
    <property type="term" value="C:membrane"/>
    <property type="evidence" value="ECO:0007669"/>
    <property type="project" value="InterPro"/>
</dbReference>
<organism evidence="8 9">
    <name type="scientific">Roseburia porci</name>
    <dbReference type="NCBI Taxonomy" id="2605790"/>
    <lineage>
        <taxon>Bacteria</taxon>
        <taxon>Bacillati</taxon>
        <taxon>Bacillota</taxon>
        <taxon>Clostridia</taxon>
        <taxon>Lachnospirales</taxon>
        <taxon>Lachnospiraceae</taxon>
        <taxon>Roseburia</taxon>
    </lineage>
</organism>
<feature type="transmembrane region" description="Helical" evidence="5">
    <location>
        <begin position="448"/>
        <end position="470"/>
    </location>
</feature>
<dbReference type="SUPFAM" id="SSF58104">
    <property type="entry name" value="Methyl-accepting chemotaxis protein (MCP) signaling domain"/>
    <property type="match status" value="1"/>
</dbReference>
<dbReference type="SMART" id="SM00304">
    <property type="entry name" value="HAMP"/>
    <property type="match status" value="2"/>
</dbReference>
<comment type="similarity">
    <text evidence="2">Belongs to the methyl-accepting chemotaxis (MCP) protein family.</text>
</comment>
<dbReference type="RefSeq" id="WP_154429837.1">
    <property type="nucleotide sequence ID" value="NZ_VUNI01000010.1"/>
</dbReference>
<dbReference type="InterPro" id="IPR004089">
    <property type="entry name" value="MCPsignal_dom"/>
</dbReference>
<feature type="transmembrane region" description="Helical" evidence="5">
    <location>
        <begin position="29"/>
        <end position="51"/>
    </location>
</feature>
<dbReference type="Pfam" id="PF00015">
    <property type="entry name" value="MCPsignal"/>
    <property type="match status" value="1"/>
</dbReference>
<dbReference type="GO" id="GO:0006935">
    <property type="term" value="P:chemotaxis"/>
    <property type="evidence" value="ECO:0007669"/>
    <property type="project" value="InterPro"/>
</dbReference>
<evidence type="ECO:0000259" key="7">
    <source>
        <dbReference type="PROSITE" id="PS50885"/>
    </source>
</evidence>
<keyword evidence="5" id="KW-1133">Transmembrane helix</keyword>
<evidence type="ECO:0000256" key="4">
    <source>
        <dbReference type="SAM" id="Coils"/>
    </source>
</evidence>
<gene>
    <name evidence="8" type="ORF">FYJ75_07480</name>
</gene>
<dbReference type="Gene3D" id="1.10.287.950">
    <property type="entry name" value="Methyl-accepting chemotaxis protein"/>
    <property type="match status" value="1"/>
</dbReference>
<dbReference type="PANTHER" id="PTHR32089:SF112">
    <property type="entry name" value="LYSOZYME-LIKE PROTEIN-RELATED"/>
    <property type="match status" value="1"/>
</dbReference>
<dbReference type="GO" id="GO:0004888">
    <property type="term" value="F:transmembrane signaling receptor activity"/>
    <property type="evidence" value="ECO:0007669"/>
    <property type="project" value="InterPro"/>
</dbReference>
<dbReference type="InterPro" id="IPR003660">
    <property type="entry name" value="HAMP_dom"/>
</dbReference>
<dbReference type="GO" id="GO:0007165">
    <property type="term" value="P:signal transduction"/>
    <property type="evidence" value="ECO:0007669"/>
    <property type="project" value="UniProtKB-KW"/>
</dbReference>
<dbReference type="Gene3D" id="6.10.340.10">
    <property type="match status" value="1"/>
</dbReference>
<dbReference type="PROSITE" id="PS50885">
    <property type="entry name" value="HAMP"/>
    <property type="match status" value="1"/>
</dbReference>
<dbReference type="SMART" id="SM00283">
    <property type="entry name" value="MA"/>
    <property type="match status" value="1"/>
</dbReference>
<dbReference type="InterPro" id="IPR004090">
    <property type="entry name" value="Chemotax_Me-accpt_rcpt"/>
</dbReference>
<feature type="domain" description="HAMP" evidence="7">
    <location>
        <begin position="472"/>
        <end position="524"/>
    </location>
</feature>
<evidence type="ECO:0000256" key="2">
    <source>
        <dbReference type="ARBA" id="ARBA00029447"/>
    </source>
</evidence>
<dbReference type="PANTHER" id="PTHR32089">
    <property type="entry name" value="METHYL-ACCEPTING CHEMOTAXIS PROTEIN MCPB"/>
    <property type="match status" value="1"/>
</dbReference>
<dbReference type="Pfam" id="PF00672">
    <property type="entry name" value="HAMP"/>
    <property type="match status" value="1"/>
</dbReference>
<protein>
    <submittedName>
        <fullName evidence="8">Methyl-accepting chemotaxis protein</fullName>
    </submittedName>
</protein>
<sequence>MGKKEKKKLKTQTTNKLNFAAFGGIRGKIILISTVAVATALILGVSGITALNKTSRNNDILKEINQVNLSQNENQALDTSYCYYLDTDYLDKIVANLGDMESDAQTAKKKAGLSWSKDISEMEDSLGQTKDNYSQILDLSKQRGFTEDAGKYQKFLAGDEELSSAFADVKDDKSWIDGGWVNIGDGAQNVQVGDSAMLKNTYNTAIPKEGKRLYFYVRVGGTGVEYNDKIYVNNIVFHKGDQDLSIDLTKFTEADLSGSYGEALNGLSLVQYDGKDSVCLDGTFTAANAKWEEIALKFPMEDVEMQDYDSVTYDLYASSAPTDFQMACAFSEKFDFAQALSDLNTEFAAYCRLVVEGKDIADESDKISGMFKDITDNLDIYVTDSDQNANIAKLIKDKQDAYQTMSDMDNQIVSLKQDNTKLSSTLSDVTSDLRQRIEKNTDASKAQLVVVMAIILVLGMGVIIMITLAVSRSMNVSIGRFKDTLSQMTEGNLTVKAYDKGKDEFSTFGAHVNGFLDKLTDVMRSVQDISATVNQSGEELDHMAMQSNETSGEIGKSVEEIAHGATSQAKEIDTASSEIEEMATAFQSIVENIDDLGKTSEEMKQVSSESARFMKELSDANAKTSTAFAQVVQQTYTTNESVQKIREAAELITSIANKTNLLSLNASIEAARAGEAGKGFAVVATEIQQLAEQSSSSADIIKEIIEELTNEAERTVSIVDEVTQIVQEQQEKLVATQEKFDVLENGIAESDQKTTTIKECTEICDNARNKVEEIIVNLSSISEENAASTEQTTASMLELNEVITNLADKAAQLKEMAEKLETDLKFFRIS</sequence>
<evidence type="ECO:0000259" key="6">
    <source>
        <dbReference type="PROSITE" id="PS50111"/>
    </source>
</evidence>
<dbReference type="AlphaFoldDB" id="A0A6L5YSE2"/>
<feature type="coiled-coil region" evidence="4">
    <location>
        <begin position="719"/>
        <end position="830"/>
    </location>
</feature>
<comment type="caution">
    <text evidence="8">The sequence shown here is derived from an EMBL/GenBank/DDBJ whole genome shotgun (WGS) entry which is preliminary data.</text>
</comment>
<keyword evidence="5" id="KW-0812">Transmembrane</keyword>
<evidence type="ECO:0000313" key="9">
    <source>
        <dbReference type="Proteomes" id="UP000474024"/>
    </source>
</evidence>
<evidence type="ECO:0000256" key="5">
    <source>
        <dbReference type="SAM" id="Phobius"/>
    </source>
</evidence>
<evidence type="ECO:0000256" key="3">
    <source>
        <dbReference type="PROSITE-ProRule" id="PRU00284"/>
    </source>
</evidence>
<feature type="domain" description="Methyl-accepting transducer" evidence="6">
    <location>
        <begin position="543"/>
        <end position="800"/>
    </location>
</feature>
<name>A0A6L5YSE2_9FIRM</name>
<proteinExistence type="inferred from homology"/>